<keyword evidence="5" id="KW-1185">Reference proteome</keyword>
<dbReference type="STRING" id="334426.A0A0R3PF44"/>
<dbReference type="Pfam" id="PF02036">
    <property type="entry name" value="SCP2"/>
    <property type="match status" value="1"/>
</dbReference>
<evidence type="ECO:0000256" key="2">
    <source>
        <dbReference type="SAM" id="Phobius"/>
    </source>
</evidence>
<dbReference type="PRINTS" id="PR00721">
    <property type="entry name" value="STOMATIN"/>
</dbReference>
<proteinExistence type="inferred from homology"/>
<dbReference type="AlphaFoldDB" id="A0A0R3PF44"/>
<dbReference type="FunFam" id="3.30.479.30:FF:000004">
    <property type="entry name" value="Putative membrane protease family, stomatin"/>
    <property type="match status" value="1"/>
</dbReference>
<dbReference type="WBParaSite" id="ACOC_0000276201-mRNA-1">
    <property type="protein sequence ID" value="ACOC_0000276201-mRNA-1"/>
    <property type="gene ID" value="ACOC_0000276201"/>
</dbReference>
<gene>
    <name evidence="4" type="ORF">ACOC_LOCUS2763</name>
</gene>
<organism evidence="6">
    <name type="scientific">Angiostrongylus costaricensis</name>
    <name type="common">Nematode worm</name>
    <dbReference type="NCBI Taxonomy" id="334426"/>
    <lineage>
        <taxon>Eukaryota</taxon>
        <taxon>Metazoa</taxon>
        <taxon>Ecdysozoa</taxon>
        <taxon>Nematoda</taxon>
        <taxon>Chromadorea</taxon>
        <taxon>Rhabditida</taxon>
        <taxon>Rhabditina</taxon>
        <taxon>Rhabditomorpha</taxon>
        <taxon>Strongyloidea</taxon>
        <taxon>Metastrongylidae</taxon>
        <taxon>Angiostrongylus</taxon>
    </lineage>
</organism>
<dbReference type="SUPFAM" id="SSF55718">
    <property type="entry name" value="SCP-like"/>
    <property type="match status" value="1"/>
</dbReference>
<dbReference type="InterPro" id="IPR036527">
    <property type="entry name" value="SCP2_sterol-bd_dom_sf"/>
</dbReference>
<dbReference type="InterPro" id="IPR001107">
    <property type="entry name" value="Band_7"/>
</dbReference>
<dbReference type="OrthoDB" id="3592703at2759"/>
<dbReference type="Gene3D" id="3.30.1050.10">
    <property type="entry name" value="SCP2 sterol-binding domain"/>
    <property type="match status" value="1"/>
</dbReference>
<dbReference type="Gene3D" id="3.30.479.30">
    <property type="entry name" value="Band 7 domain"/>
    <property type="match status" value="1"/>
</dbReference>
<dbReference type="InterPro" id="IPR003033">
    <property type="entry name" value="SCP2_sterol-bd_dom"/>
</dbReference>
<comment type="similarity">
    <text evidence="1">Belongs to the band 7/mec-2 family.</text>
</comment>
<dbReference type="SUPFAM" id="SSF117892">
    <property type="entry name" value="Band 7/SPFH domain"/>
    <property type="match status" value="1"/>
</dbReference>
<name>A0A0R3PF44_ANGCS</name>
<dbReference type="InterPro" id="IPR036013">
    <property type="entry name" value="Band_7/SPFH_dom_sf"/>
</dbReference>
<sequence length="434" mass="48232">MDKGGSEIEYDSGIEYGSPEGTFKSPFTYAKYNDLDRMGYEDPKRLKYFLNRFTAYKGLCLFIKGRNLSSFQVAPMNVVELAIYVISVLFVFVTLPFSLLFVVKFMSTSERLVVFRLGRAQKTHGPGAAFVLPCIDTTYKISTSITAFNVPPLQVITIDRGLVELGATVFLRIRDPIAAVCSIQDRNSSTRTLANTMLHRYISKKQICEIANNQDRRILAANLKDELGSVTCTYGVEITDVELSDPKVIKEGENMGLLALTAIAKSDAGRKLWEVITPHVEEFARDAAENNPNETAVQNSAHESVPKRSTLIEQSAVDMEPNVDLKMDVDQLVTIINMAIDEQLAKAVGRIFQISCSGVSPFFIDLKHLPGVCGKGVLRNADVVLEMNQQVFLKIISEELSPVNAYMQGSLKLTGQIQDALTLKYLAERVRHLL</sequence>
<dbReference type="PANTHER" id="PTHR10264">
    <property type="entry name" value="BAND 7 PROTEIN-RELATED"/>
    <property type="match status" value="1"/>
</dbReference>
<evidence type="ECO:0000256" key="1">
    <source>
        <dbReference type="ARBA" id="ARBA00008164"/>
    </source>
</evidence>
<dbReference type="InterPro" id="IPR043202">
    <property type="entry name" value="Band-7_stomatin-like"/>
</dbReference>
<dbReference type="Pfam" id="PF01145">
    <property type="entry name" value="Band_7"/>
    <property type="match status" value="1"/>
</dbReference>
<evidence type="ECO:0000313" key="6">
    <source>
        <dbReference type="WBParaSite" id="ACOC_0000276201-mRNA-1"/>
    </source>
</evidence>
<dbReference type="EMBL" id="UYYA01000622">
    <property type="protein sequence ID" value="VDM54348.1"/>
    <property type="molecule type" value="Genomic_DNA"/>
</dbReference>
<keyword evidence="2" id="KW-0812">Transmembrane</keyword>
<reference evidence="4 5" key="2">
    <citation type="submission" date="2018-11" db="EMBL/GenBank/DDBJ databases">
        <authorList>
            <consortium name="Pathogen Informatics"/>
        </authorList>
    </citation>
    <scope>NUCLEOTIDE SEQUENCE [LARGE SCALE GENOMIC DNA]</scope>
    <source>
        <strain evidence="4 5">Costa Rica</strain>
    </source>
</reference>
<evidence type="ECO:0000259" key="3">
    <source>
        <dbReference type="SMART" id="SM00244"/>
    </source>
</evidence>
<keyword evidence="2" id="KW-0472">Membrane</keyword>
<keyword evidence="2" id="KW-1133">Transmembrane helix</keyword>
<evidence type="ECO:0000313" key="4">
    <source>
        <dbReference type="EMBL" id="VDM54348.1"/>
    </source>
</evidence>
<dbReference type="InterPro" id="IPR001972">
    <property type="entry name" value="Stomatin_HflK_fam"/>
</dbReference>
<accession>A0A0R3PF44</accession>
<evidence type="ECO:0000313" key="5">
    <source>
        <dbReference type="Proteomes" id="UP000267027"/>
    </source>
</evidence>
<dbReference type="PANTHER" id="PTHR10264:SF28">
    <property type="entry name" value="BAND 7 DOMAIN-CONTAINING PROTEIN"/>
    <property type="match status" value="1"/>
</dbReference>
<feature type="domain" description="Band 7" evidence="3">
    <location>
        <begin position="101"/>
        <end position="264"/>
    </location>
</feature>
<dbReference type="SMART" id="SM00244">
    <property type="entry name" value="PHB"/>
    <property type="match status" value="1"/>
</dbReference>
<dbReference type="GO" id="GO:0009898">
    <property type="term" value="C:cytoplasmic side of plasma membrane"/>
    <property type="evidence" value="ECO:0007669"/>
    <property type="project" value="UniProtKB-ARBA"/>
</dbReference>
<dbReference type="Proteomes" id="UP000267027">
    <property type="component" value="Unassembled WGS sequence"/>
</dbReference>
<dbReference type="OMA" id="AMHFLSH"/>
<feature type="transmembrane region" description="Helical" evidence="2">
    <location>
        <begin position="81"/>
        <end position="103"/>
    </location>
</feature>
<protein>
    <submittedName>
        <fullName evidence="6">PHB domain-containing protein</fullName>
    </submittedName>
</protein>
<reference evidence="6" key="1">
    <citation type="submission" date="2017-02" db="UniProtKB">
        <authorList>
            <consortium name="WormBaseParasite"/>
        </authorList>
    </citation>
    <scope>IDENTIFICATION</scope>
</reference>